<sequence>MKSRKQTFEVEEHETVSDCLERMRQAGYKPVRRKEEPVFVKKKGEKDPVWLRQRVVFEGVREEE</sequence>
<dbReference type="RefSeq" id="WP_090776390.1">
    <property type="nucleotide sequence ID" value="NZ_FMYM01000010.1"/>
</dbReference>
<organism evidence="1 2">
    <name type="scientific">Shouchella lonarensis</name>
    <dbReference type="NCBI Taxonomy" id="1464122"/>
    <lineage>
        <taxon>Bacteria</taxon>
        <taxon>Bacillati</taxon>
        <taxon>Bacillota</taxon>
        <taxon>Bacilli</taxon>
        <taxon>Bacillales</taxon>
        <taxon>Bacillaceae</taxon>
        <taxon>Shouchella</taxon>
    </lineage>
</organism>
<accession>A0A1G6MPK4</accession>
<evidence type="ECO:0000313" key="2">
    <source>
        <dbReference type="Proteomes" id="UP000242662"/>
    </source>
</evidence>
<dbReference type="EMBL" id="FMYM01000010">
    <property type="protein sequence ID" value="SDC57401.1"/>
    <property type="molecule type" value="Genomic_DNA"/>
</dbReference>
<dbReference type="InterPro" id="IPR025930">
    <property type="entry name" value="NETI"/>
</dbReference>
<proteinExistence type="predicted"/>
<keyword evidence="2" id="KW-1185">Reference proteome</keyword>
<evidence type="ECO:0000313" key="1">
    <source>
        <dbReference type="EMBL" id="SDC57401.1"/>
    </source>
</evidence>
<dbReference type="Pfam" id="PF14044">
    <property type="entry name" value="NETI"/>
    <property type="match status" value="1"/>
</dbReference>
<protein>
    <submittedName>
        <fullName evidence="1">NETI protein</fullName>
    </submittedName>
</protein>
<name>A0A1G6MPK4_9BACI</name>
<dbReference type="AlphaFoldDB" id="A0A1G6MPK4"/>
<gene>
    <name evidence="1" type="ORF">SAMN05421737_11098</name>
</gene>
<dbReference type="Proteomes" id="UP000242662">
    <property type="component" value="Unassembled WGS sequence"/>
</dbReference>
<dbReference type="OrthoDB" id="2354098at2"/>
<reference evidence="2" key="1">
    <citation type="submission" date="2016-09" db="EMBL/GenBank/DDBJ databases">
        <authorList>
            <person name="Varghese N."/>
            <person name="Submissions S."/>
        </authorList>
    </citation>
    <scope>NUCLEOTIDE SEQUENCE [LARGE SCALE GENOMIC DNA]</scope>
    <source>
        <strain evidence="2">25nlg</strain>
    </source>
</reference>
<dbReference type="STRING" id="1464122.SAMN05421737_11098"/>